<name>A0A8J8Q042_9EURY</name>
<dbReference type="AlphaFoldDB" id="A0A8J8Q042"/>
<dbReference type="InterPro" id="IPR037401">
    <property type="entry name" value="SnoaL-like"/>
</dbReference>
<dbReference type="OrthoDB" id="350084at2157"/>
<dbReference type="Pfam" id="PF13577">
    <property type="entry name" value="SnoaL_4"/>
    <property type="match status" value="1"/>
</dbReference>
<gene>
    <name evidence="2" type="ORF">CV102_20230</name>
</gene>
<dbReference type="InterPro" id="IPR032710">
    <property type="entry name" value="NTF2-like_dom_sf"/>
</dbReference>
<dbReference type="SUPFAM" id="SSF54427">
    <property type="entry name" value="NTF2-like"/>
    <property type="match status" value="1"/>
</dbReference>
<feature type="domain" description="SnoaL-like" evidence="1">
    <location>
        <begin position="10"/>
        <end position="130"/>
    </location>
</feature>
<dbReference type="EMBL" id="PHNJ01000014">
    <property type="protein sequence ID" value="TYL36842.1"/>
    <property type="molecule type" value="Genomic_DNA"/>
</dbReference>
<proteinExistence type="predicted"/>
<dbReference type="RefSeq" id="WP_148859824.1">
    <property type="nucleotide sequence ID" value="NZ_PHNJ01000014.1"/>
</dbReference>
<dbReference type="Proteomes" id="UP000766904">
    <property type="component" value="Unassembled WGS sequence"/>
</dbReference>
<comment type="caution">
    <text evidence="2">The sequence shown here is derived from an EMBL/GenBank/DDBJ whole genome shotgun (WGS) entry which is preliminary data.</text>
</comment>
<organism evidence="2 3">
    <name type="scientific">Natronococcus pandeyae</name>
    <dbReference type="NCBI Taxonomy" id="2055836"/>
    <lineage>
        <taxon>Archaea</taxon>
        <taxon>Methanobacteriati</taxon>
        <taxon>Methanobacteriota</taxon>
        <taxon>Stenosarchaea group</taxon>
        <taxon>Halobacteria</taxon>
        <taxon>Halobacteriales</taxon>
        <taxon>Natrialbaceae</taxon>
        <taxon>Natronococcus</taxon>
    </lineage>
</organism>
<evidence type="ECO:0000259" key="1">
    <source>
        <dbReference type="Pfam" id="PF13577"/>
    </source>
</evidence>
<protein>
    <submittedName>
        <fullName evidence="2">Nuclear transport factor 2 family protein</fullName>
    </submittedName>
</protein>
<evidence type="ECO:0000313" key="2">
    <source>
        <dbReference type="EMBL" id="TYL36842.1"/>
    </source>
</evidence>
<accession>A0A8J8Q042</accession>
<reference evidence="2" key="1">
    <citation type="submission" date="2017-11" db="EMBL/GenBank/DDBJ databases">
        <authorList>
            <person name="Kajale S.C."/>
            <person name="Sharma A."/>
        </authorList>
    </citation>
    <scope>NUCLEOTIDE SEQUENCE</scope>
    <source>
        <strain evidence="2">LS1_42</strain>
    </source>
</reference>
<sequence length="159" mass="18540">MDEAIPAEVQELLDKQAINELIHKFVYLSDENDWDAEFELVTDDVIAETPFGSAEGKDDFRETTEEIFAEFQFSRHMLHNGFIEIDGGEATGKWYGEIPILTTDGEAEWILGMYEHEFRRVDGEWKVSKYTFDPTYVTPYDEGWAEQPFPEEMPVEPDW</sequence>
<evidence type="ECO:0000313" key="3">
    <source>
        <dbReference type="Proteomes" id="UP000766904"/>
    </source>
</evidence>
<keyword evidence="3" id="KW-1185">Reference proteome</keyword>
<dbReference type="Gene3D" id="3.10.450.50">
    <property type="match status" value="1"/>
</dbReference>